<name>A0A2K3MWN7_TRIPR</name>
<dbReference type="EMBL" id="ASHM01013244">
    <property type="protein sequence ID" value="PNX95220.1"/>
    <property type="molecule type" value="Genomic_DNA"/>
</dbReference>
<proteinExistence type="predicted"/>
<dbReference type="AlphaFoldDB" id="A0A2K3MWN7"/>
<reference evidence="1 2" key="1">
    <citation type="journal article" date="2014" name="Am. J. Bot.">
        <title>Genome assembly and annotation for red clover (Trifolium pratense; Fabaceae).</title>
        <authorList>
            <person name="Istvanek J."/>
            <person name="Jaros M."/>
            <person name="Krenek A."/>
            <person name="Repkova J."/>
        </authorList>
    </citation>
    <scope>NUCLEOTIDE SEQUENCE [LARGE SCALE GENOMIC DNA]</scope>
    <source>
        <strain evidence="2">cv. Tatra</strain>
        <tissue evidence="1">Young leaves</tissue>
    </source>
</reference>
<comment type="caution">
    <text evidence="1">The sequence shown here is derived from an EMBL/GenBank/DDBJ whole genome shotgun (WGS) entry which is preliminary data.</text>
</comment>
<accession>A0A2K3MWN7</accession>
<reference evidence="1 2" key="2">
    <citation type="journal article" date="2017" name="Front. Plant Sci.">
        <title>Gene Classification and Mining of Molecular Markers Useful in Red Clover (Trifolium pratense) Breeding.</title>
        <authorList>
            <person name="Istvanek J."/>
            <person name="Dluhosova J."/>
            <person name="Dluhos P."/>
            <person name="Patkova L."/>
            <person name="Nedelnik J."/>
            <person name="Repkova J."/>
        </authorList>
    </citation>
    <scope>NUCLEOTIDE SEQUENCE [LARGE SCALE GENOMIC DNA]</scope>
    <source>
        <strain evidence="2">cv. Tatra</strain>
        <tissue evidence="1">Young leaves</tissue>
    </source>
</reference>
<organism evidence="1 2">
    <name type="scientific">Trifolium pratense</name>
    <name type="common">Red clover</name>
    <dbReference type="NCBI Taxonomy" id="57577"/>
    <lineage>
        <taxon>Eukaryota</taxon>
        <taxon>Viridiplantae</taxon>
        <taxon>Streptophyta</taxon>
        <taxon>Embryophyta</taxon>
        <taxon>Tracheophyta</taxon>
        <taxon>Spermatophyta</taxon>
        <taxon>Magnoliopsida</taxon>
        <taxon>eudicotyledons</taxon>
        <taxon>Gunneridae</taxon>
        <taxon>Pentapetalae</taxon>
        <taxon>rosids</taxon>
        <taxon>fabids</taxon>
        <taxon>Fabales</taxon>
        <taxon>Fabaceae</taxon>
        <taxon>Papilionoideae</taxon>
        <taxon>50 kb inversion clade</taxon>
        <taxon>NPAAA clade</taxon>
        <taxon>Hologalegina</taxon>
        <taxon>IRL clade</taxon>
        <taxon>Trifolieae</taxon>
        <taxon>Trifolium</taxon>
    </lineage>
</organism>
<gene>
    <name evidence="1" type="ORF">L195_g018404</name>
</gene>
<evidence type="ECO:0000313" key="2">
    <source>
        <dbReference type="Proteomes" id="UP000236291"/>
    </source>
</evidence>
<evidence type="ECO:0000313" key="1">
    <source>
        <dbReference type="EMBL" id="PNX95220.1"/>
    </source>
</evidence>
<dbReference type="Proteomes" id="UP000236291">
    <property type="component" value="Unassembled WGS sequence"/>
</dbReference>
<protein>
    <submittedName>
        <fullName evidence="1">Uncharacterized protein</fullName>
    </submittedName>
</protein>
<sequence length="149" mass="16603">MASNRLQGLGLIDAKAPFSPSSLLLASVCDPSLFVYSHNANLIYTLIYVVDIIITVKAKPGGHLSLSQGKYIRDLLAKNNMLEAKPFPHPWWLGTANSLKKVNKVCQFMAKPLEAHWLAVKTLDDLKIPQRHSFMGSAPGFYIYFSHFS</sequence>